<keyword evidence="1" id="KW-0732">Signal</keyword>
<dbReference type="EMBL" id="JJML01000012">
    <property type="protein sequence ID" value="KGF73252.1"/>
    <property type="molecule type" value="Genomic_DNA"/>
</dbReference>
<dbReference type="AlphaFoldDB" id="A0A098TN00"/>
<accession>A0A098TN00</accession>
<evidence type="ECO:0000313" key="2">
    <source>
        <dbReference type="EMBL" id="KGF73252.1"/>
    </source>
</evidence>
<organism evidence="2 3">
    <name type="scientific">Neosynechococcus sphagnicola sy1</name>
    <dbReference type="NCBI Taxonomy" id="1497020"/>
    <lineage>
        <taxon>Bacteria</taxon>
        <taxon>Bacillati</taxon>
        <taxon>Cyanobacteriota</taxon>
        <taxon>Cyanophyceae</taxon>
        <taxon>Neosynechococcales</taxon>
        <taxon>Neosynechococcaceae</taxon>
        <taxon>Neosynechococcus</taxon>
    </lineage>
</organism>
<proteinExistence type="predicted"/>
<comment type="caution">
    <text evidence="2">The sequence shown here is derived from an EMBL/GenBank/DDBJ whole genome shotgun (WGS) entry which is preliminary data.</text>
</comment>
<name>A0A098TN00_9CYAN</name>
<dbReference type="Proteomes" id="UP000030170">
    <property type="component" value="Unassembled WGS sequence"/>
</dbReference>
<keyword evidence="3" id="KW-1185">Reference proteome</keyword>
<feature type="chain" id="PRO_5001949344" evidence="1">
    <location>
        <begin position="23"/>
        <end position="122"/>
    </location>
</feature>
<feature type="signal peptide" evidence="1">
    <location>
        <begin position="1"/>
        <end position="22"/>
    </location>
</feature>
<evidence type="ECO:0000256" key="1">
    <source>
        <dbReference type="SAM" id="SignalP"/>
    </source>
</evidence>
<reference evidence="2 3" key="1">
    <citation type="journal article" date="2014" name="Mol. Ecol.">
        <title>Evolution of Synechococcus.</title>
        <authorList>
            <person name="Dvorak P."/>
            <person name="Casamatta D."/>
            <person name="Hasler P."/>
            <person name="Poulickova A."/>
            <person name="Ondrej V."/>
            <person name="Sanges R."/>
        </authorList>
    </citation>
    <scope>NUCLEOTIDE SEQUENCE [LARGE SCALE GENOMIC DNA]</scope>
    <source>
        <strain evidence="2 3">CAUP A 1101</strain>
    </source>
</reference>
<protein>
    <submittedName>
        <fullName evidence="2">Uncharacterized protein</fullName>
    </submittedName>
</protein>
<dbReference type="OrthoDB" id="514307at2"/>
<sequence>MKALLLSACLLSTCLLGSVAQATLPSPLTILASDQQDVNRARNLARQAAEKANGGLQHYQAEASMHGPGAESPVVDNGEFWTFTVRGGIPGFTVPTIESEVRVDKVNFNTTVLYNGPIRPSN</sequence>
<gene>
    <name evidence="2" type="ORF">DO97_01105</name>
</gene>
<evidence type="ECO:0000313" key="3">
    <source>
        <dbReference type="Proteomes" id="UP000030170"/>
    </source>
</evidence>